<dbReference type="Pfam" id="PF20176">
    <property type="entry name" value="DUF6541"/>
    <property type="match status" value="1"/>
</dbReference>
<feature type="transmembrane region" description="Helical" evidence="1">
    <location>
        <begin position="72"/>
        <end position="98"/>
    </location>
</feature>
<proteinExistence type="predicted"/>
<dbReference type="InterPro" id="IPR046671">
    <property type="entry name" value="DUF6541"/>
</dbReference>
<keyword evidence="1" id="KW-0812">Transmembrane</keyword>
<dbReference type="Proteomes" id="UP000316747">
    <property type="component" value="Unassembled WGS sequence"/>
</dbReference>
<dbReference type="OrthoDB" id="3169698at2"/>
<evidence type="ECO:0008006" key="4">
    <source>
        <dbReference type="Google" id="ProtNLM"/>
    </source>
</evidence>
<feature type="transmembrane region" description="Helical" evidence="1">
    <location>
        <begin position="403"/>
        <end position="420"/>
    </location>
</feature>
<feature type="transmembrane region" description="Helical" evidence="1">
    <location>
        <begin position="495"/>
        <end position="514"/>
    </location>
</feature>
<evidence type="ECO:0000313" key="3">
    <source>
        <dbReference type="Proteomes" id="UP000316747"/>
    </source>
</evidence>
<dbReference type="EMBL" id="VFPM01000001">
    <property type="protein sequence ID" value="TQM63897.1"/>
    <property type="molecule type" value="Genomic_DNA"/>
</dbReference>
<feature type="transmembrane region" description="Helical" evidence="1">
    <location>
        <begin position="465"/>
        <end position="488"/>
    </location>
</feature>
<keyword evidence="3" id="KW-1185">Reference proteome</keyword>
<feature type="transmembrane region" description="Helical" evidence="1">
    <location>
        <begin position="118"/>
        <end position="138"/>
    </location>
</feature>
<feature type="transmembrane region" description="Helical" evidence="1">
    <location>
        <begin position="295"/>
        <end position="313"/>
    </location>
</feature>
<protein>
    <recommendedName>
        <fullName evidence="4">4-amino-4-deoxy-L-arabinose transferase-like glycosyltransferase</fullName>
    </recommendedName>
</protein>
<feature type="transmembrane region" description="Helical" evidence="1">
    <location>
        <begin position="238"/>
        <end position="256"/>
    </location>
</feature>
<reference evidence="2 3" key="1">
    <citation type="submission" date="2019-06" db="EMBL/GenBank/DDBJ databases">
        <title>Genome sequencing of plant associated microbes to promote plant fitness in Sorghum bicolor and Oryza sativa.</title>
        <authorList>
            <person name="Coleman-Derr D."/>
        </authorList>
    </citation>
    <scope>NUCLEOTIDE SEQUENCE [LARGE SCALE GENOMIC DNA]</scope>
    <source>
        <strain evidence="2 3">KV-663</strain>
    </source>
</reference>
<organism evidence="2 3">
    <name type="scientific">Humibacillus xanthopallidus</name>
    <dbReference type="NCBI Taxonomy" id="412689"/>
    <lineage>
        <taxon>Bacteria</taxon>
        <taxon>Bacillati</taxon>
        <taxon>Actinomycetota</taxon>
        <taxon>Actinomycetes</taxon>
        <taxon>Micrococcales</taxon>
        <taxon>Intrasporangiaceae</taxon>
        <taxon>Humibacillus</taxon>
    </lineage>
</organism>
<dbReference type="AlphaFoldDB" id="A0A543HZY6"/>
<feature type="transmembrane region" description="Helical" evidence="1">
    <location>
        <begin position="12"/>
        <end position="34"/>
    </location>
</feature>
<gene>
    <name evidence="2" type="ORF">FBY41_0251</name>
</gene>
<feature type="transmembrane region" description="Helical" evidence="1">
    <location>
        <begin position="212"/>
        <end position="231"/>
    </location>
</feature>
<evidence type="ECO:0000313" key="2">
    <source>
        <dbReference type="EMBL" id="TQM63897.1"/>
    </source>
</evidence>
<sequence length="671" mass="70727">MLTPGTTSWSDTALVFLVAAALVFLPGLAGGLLLRLRPLAALAVAPLLSTSCLSVSTVVASALGLRWGVLPLVVGSLVTAAVAALLGAIAPRVSASLAARRPGPSRWLERPVGPRFDAVWWTTVASALVVLLLVLVTVRTELRTPEALPQGPDTIFHVAAPQWGLESGTLSSFEIGRFNFPTWSGFYPAAFYAFTGTIALITGASVVVSTSVFVLVLVGLVWPLGCIVLALTLLGRRVVVVLSAAFLSVAFTTYPYMLMGFGVLWPNLLGQAILPAALAALVGVFRALGRPPYAVADRLRSGLVLVAGLPGVVMAHPNALVSLCVFGGLLVLGRVLGFMTRQPTWPRRLAVLGAIVLTLGAGAMATVVLRPASMLGTGAAGPERPTDLAWLDLLTFAPRLTRPLPLLAAVVGLGVVALLVRHRGARWVVPALIAMLSLYWFNIAVDTDVTRWFTWPWYNNAVRLHSVAILPAVVAATAGLLALVDLVARLASRRWSPTVATTVAAVVVLGAMSLDVGAQLDAHRHILHRYFHPKPPDSWVSGPELLALRQLSTHLPEDAVVAANPWNGATYLYVVSGRHLLVPTEKTNTPGDRRLLAASLDRVGTDPKVCAAASRQGVTHAITGGQPFSWAGSRVEEYSGIDGVGSSPAWRRVATSAPFTLYERVGCAAGS</sequence>
<feature type="transmembrane region" description="Helical" evidence="1">
    <location>
        <begin position="268"/>
        <end position="288"/>
    </location>
</feature>
<evidence type="ECO:0000256" key="1">
    <source>
        <dbReference type="SAM" id="Phobius"/>
    </source>
</evidence>
<feature type="transmembrane region" description="Helical" evidence="1">
    <location>
        <begin position="319"/>
        <end position="337"/>
    </location>
</feature>
<accession>A0A543HZY6</accession>
<feature type="transmembrane region" description="Helical" evidence="1">
    <location>
        <begin position="186"/>
        <end position="206"/>
    </location>
</feature>
<keyword evidence="1" id="KW-1133">Transmembrane helix</keyword>
<feature type="transmembrane region" description="Helical" evidence="1">
    <location>
        <begin position="349"/>
        <end position="369"/>
    </location>
</feature>
<feature type="transmembrane region" description="Helical" evidence="1">
    <location>
        <begin position="427"/>
        <end position="445"/>
    </location>
</feature>
<name>A0A543HZY6_9MICO</name>
<feature type="transmembrane region" description="Helical" evidence="1">
    <location>
        <begin position="40"/>
        <end position="65"/>
    </location>
</feature>
<comment type="caution">
    <text evidence="2">The sequence shown here is derived from an EMBL/GenBank/DDBJ whole genome shotgun (WGS) entry which is preliminary data.</text>
</comment>
<keyword evidence="1" id="KW-0472">Membrane</keyword>